<gene>
    <name evidence="16" type="ORF">BCON_0022g00520</name>
</gene>
<dbReference type="GO" id="GO:0048476">
    <property type="term" value="C:Holliday junction resolvase complex"/>
    <property type="evidence" value="ECO:0007669"/>
    <property type="project" value="InterPro"/>
</dbReference>
<evidence type="ECO:0000256" key="7">
    <source>
        <dbReference type="ARBA" id="ARBA00022763"/>
    </source>
</evidence>
<evidence type="ECO:0000256" key="2">
    <source>
        <dbReference type="ARBA" id="ARBA00004123"/>
    </source>
</evidence>
<dbReference type="PANTHER" id="PTHR21077">
    <property type="entry name" value="EME1 PROTEIN"/>
    <property type="match status" value="1"/>
</dbReference>
<dbReference type="InterPro" id="IPR047521">
    <property type="entry name" value="XPF_nuclease_EME1_ascomycetes"/>
</dbReference>
<feature type="region of interest" description="Disordered" evidence="14">
    <location>
        <begin position="109"/>
        <end position="236"/>
    </location>
</feature>
<dbReference type="InterPro" id="IPR033310">
    <property type="entry name" value="Mms4/EME1/EME2"/>
</dbReference>
<accession>A0A4Z1IS45</accession>
<evidence type="ECO:0000256" key="5">
    <source>
        <dbReference type="ARBA" id="ARBA00022723"/>
    </source>
</evidence>
<proteinExistence type="inferred from homology"/>
<dbReference type="GO" id="GO:0005634">
    <property type="term" value="C:nucleus"/>
    <property type="evidence" value="ECO:0007669"/>
    <property type="project" value="UniProtKB-SubCell"/>
</dbReference>
<dbReference type="Pfam" id="PF02732">
    <property type="entry name" value="ERCC4"/>
    <property type="match status" value="1"/>
</dbReference>
<keyword evidence="8" id="KW-0378">Hydrolase</keyword>
<keyword evidence="12" id="KW-0539">Nucleus</keyword>
<organism evidence="16 17">
    <name type="scientific">Botryotinia convoluta</name>
    <dbReference type="NCBI Taxonomy" id="54673"/>
    <lineage>
        <taxon>Eukaryota</taxon>
        <taxon>Fungi</taxon>
        <taxon>Dikarya</taxon>
        <taxon>Ascomycota</taxon>
        <taxon>Pezizomycotina</taxon>
        <taxon>Leotiomycetes</taxon>
        <taxon>Helotiales</taxon>
        <taxon>Sclerotiniaceae</taxon>
        <taxon>Botryotinia</taxon>
    </lineage>
</organism>
<dbReference type="AlphaFoldDB" id="A0A4Z1IS45"/>
<dbReference type="Proteomes" id="UP000297527">
    <property type="component" value="Unassembled WGS sequence"/>
</dbReference>
<keyword evidence="11" id="KW-0234">DNA repair</keyword>
<dbReference type="FunFam" id="1.10.150.670:FF:000004">
    <property type="entry name" value="Crossover junction endonuclease EME1"/>
    <property type="match status" value="1"/>
</dbReference>
<comment type="similarity">
    <text evidence="3">Belongs to the EME1/MMS4 family.</text>
</comment>
<evidence type="ECO:0000313" key="16">
    <source>
        <dbReference type="EMBL" id="TGO62110.1"/>
    </source>
</evidence>
<evidence type="ECO:0000256" key="8">
    <source>
        <dbReference type="ARBA" id="ARBA00022801"/>
    </source>
</evidence>
<keyword evidence="10" id="KW-0233">DNA recombination</keyword>
<name>A0A4Z1IS45_9HELO</name>
<keyword evidence="5" id="KW-0479">Metal-binding</keyword>
<evidence type="ECO:0000313" key="17">
    <source>
        <dbReference type="Proteomes" id="UP000297527"/>
    </source>
</evidence>
<dbReference type="InterPro" id="IPR006166">
    <property type="entry name" value="ERCC4_domain"/>
</dbReference>
<feature type="region of interest" description="Disordered" evidence="14">
    <location>
        <begin position="62"/>
        <end position="84"/>
    </location>
</feature>
<keyword evidence="7" id="KW-0227">DNA damage</keyword>
<dbReference type="GO" id="GO:0008821">
    <property type="term" value="F:crossover junction DNA endonuclease activity"/>
    <property type="evidence" value="ECO:0007669"/>
    <property type="project" value="TreeGrafter"/>
</dbReference>
<dbReference type="SMART" id="SM00891">
    <property type="entry name" value="ERCC4"/>
    <property type="match status" value="1"/>
</dbReference>
<protein>
    <recommendedName>
        <fullName evidence="15">ERCC4 domain-containing protein</fullName>
    </recommendedName>
</protein>
<dbReference type="GO" id="GO:0003677">
    <property type="term" value="F:DNA binding"/>
    <property type="evidence" value="ECO:0007669"/>
    <property type="project" value="InterPro"/>
</dbReference>
<evidence type="ECO:0000256" key="3">
    <source>
        <dbReference type="ARBA" id="ARBA00005313"/>
    </source>
</evidence>
<evidence type="ECO:0000256" key="4">
    <source>
        <dbReference type="ARBA" id="ARBA00022722"/>
    </source>
</evidence>
<keyword evidence="4" id="KW-0540">Nuclease</keyword>
<keyword evidence="13" id="KW-0469">Meiosis</keyword>
<dbReference type="Gene3D" id="3.40.50.10130">
    <property type="match status" value="1"/>
</dbReference>
<dbReference type="GO" id="GO:0006302">
    <property type="term" value="P:double-strand break repair"/>
    <property type="evidence" value="ECO:0007669"/>
    <property type="project" value="TreeGrafter"/>
</dbReference>
<dbReference type="CDD" id="cd20085">
    <property type="entry name" value="XPF_nuclease_Mms4"/>
    <property type="match status" value="1"/>
</dbReference>
<reference evidence="16 17" key="1">
    <citation type="submission" date="2017-12" db="EMBL/GenBank/DDBJ databases">
        <title>Comparative genomics of Botrytis spp.</title>
        <authorList>
            <person name="Valero-Jimenez C.A."/>
            <person name="Tapia P."/>
            <person name="Veloso J."/>
            <person name="Silva-Moreno E."/>
            <person name="Staats M."/>
            <person name="Valdes J.H."/>
            <person name="Van Kan J.A.L."/>
        </authorList>
    </citation>
    <scope>NUCLEOTIDE SEQUENCE [LARGE SCALE GENOMIC DNA]</scope>
    <source>
        <strain evidence="16 17">MUCL11595</strain>
    </source>
</reference>
<dbReference type="Pfam" id="PF21292">
    <property type="entry name" value="EME1-MUS81_C"/>
    <property type="match status" value="1"/>
</dbReference>
<dbReference type="GO" id="GO:0000712">
    <property type="term" value="P:resolution of meiotic recombination intermediates"/>
    <property type="evidence" value="ECO:0007669"/>
    <property type="project" value="TreeGrafter"/>
</dbReference>
<keyword evidence="17" id="KW-1185">Reference proteome</keyword>
<feature type="domain" description="ERCC4" evidence="15">
    <location>
        <begin position="352"/>
        <end position="622"/>
    </location>
</feature>
<dbReference type="GO" id="GO:0031297">
    <property type="term" value="P:replication fork processing"/>
    <property type="evidence" value="ECO:0007669"/>
    <property type="project" value="TreeGrafter"/>
</dbReference>
<evidence type="ECO:0000256" key="14">
    <source>
        <dbReference type="SAM" id="MobiDB-lite"/>
    </source>
</evidence>
<evidence type="ECO:0000256" key="11">
    <source>
        <dbReference type="ARBA" id="ARBA00023204"/>
    </source>
</evidence>
<keyword evidence="6" id="KW-0255">Endonuclease</keyword>
<dbReference type="OrthoDB" id="343092at2759"/>
<dbReference type="PANTHER" id="PTHR21077:SF5">
    <property type="entry name" value="CROSSOVER JUNCTION ENDONUCLEASE MMS4"/>
    <property type="match status" value="1"/>
</dbReference>
<sequence>MRDCIDLISSSPEPELPKTRAKVAPIVAPKAPLKDLSQNIPRPPTVQLFDFSFANFVNSTSIETAKAPPPNPSIRSPKPKASKIVQLDNGNELQLWSDDFDTTIGSVLNSTSAKRDTGISKQRQGDNAPIEITDSDDPFISPPPAKRQRASPPKEKVPRAAGRYKRTVSNIESVRTSKARPPKYSLNRSNSLGADPLLFTSSPDAPAARSKHGKRKASSTRYDDDDDEVEIPWKKASKPIFLDVEDEDDFPSIENLKSWNPPPRRLKAIEEPMLHHYDDDSTPEKKKREKVDKSKEKASSAAEKKAAKDAEREQKRIDKEYAKAEKEREKEKAKDLAKVNVDRTKPEISTPEMIVDLPSCIQDKSNMALRTRIDVLLKELDVQQSQWENSDLVIKWRRKVISEYNEESDIWEPKPRQIKDEKHILCIMLAKTFVDMALGRGDVDLDTHVSILKSQFESCKLIYLIEGLTAWQNKNRNIKDRQYQAAVRSRIPEDEVARTSSSQRRKATQADEYIENADSIIEDSLLKLEVLHKVQHRLSTNAQDSAKWVAQFTKHISTIPYLAQREALGLNFCMAGGQFKSGKDTTDTYIKMLEEIHHVTEKMAEGIVAEFPTPQALLQGFKENGSSALEGCRKLANKNGALTDTKIGKAISRRVFKIFMEEDPESFDI</sequence>
<comment type="subcellular location">
    <subcellularLocation>
        <location evidence="2">Nucleus</location>
    </subcellularLocation>
</comment>
<evidence type="ECO:0000256" key="10">
    <source>
        <dbReference type="ARBA" id="ARBA00023172"/>
    </source>
</evidence>
<comment type="caution">
    <text evidence="16">The sequence shown here is derived from an EMBL/GenBank/DDBJ whole genome shotgun (WGS) entry which is preliminary data.</text>
</comment>
<evidence type="ECO:0000256" key="1">
    <source>
        <dbReference type="ARBA" id="ARBA00001946"/>
    </source>
</evidence>
<dbReference type="Gene3D" id="1.10.150.670">
    <property type="entry name" value="Crossover junction endonuclease EME1, DNA-binding domain"/>
    <property type="match status" value="1"/>
</dbReference>
<evidence type="ECO:0000256" key="12">
    <source>
        <dbReference type="ARBA" id="ARBA00023242"/>
    </source>
</evidence>
<dbReference type="EMBL" id="PQXN01000022">
    <property type="protein sequence ID" value="TGO62110.1"/>
    <property type="molecule type" value="Genomic_DNA"/>
</dbReference>
<feature type="compositionally biased region" description="Polar residues" evidence="14">
    <location>
        <begin position="167"/>
        <end position="176"/>
    </location>
</feature>
<evidence type="ECO:0000256" key="13">
    <source>
        <dbReference type="ARBA" id="ARBA00023254"/>
    </source>
</evidence>
<dbReference type="FunFam" id="3.40.50.10130:FF:000010">
    <property type="entry name" value="Crossover junction endonuclease eme1"/>
    <property type="match status" value="1"/>
</dbReference>
<feature type="region of interest" description="Disordered" evidence="14">
    <location>
        <begin position="1"/>
        <end position="22"/>
    </location>
</feature>
<dbReference type="GO" id="GO:0046872">
    <property type="term" value="F:metal ion binding"/>
    <property type="evidence" value="ECO:0007669"/>
    <property type="project" value="UniProtKB-KW"/>
</dbReference>
<dbReference type="InterPro" id="IPR042530">
    <property type="entry name" value="EME1/EME2_C"/>
</dbReference>
<evidence type="ECO:0000256" key="6">
    <source>
        <dbReference type="ARBA" id="ARBA00022759"/>
    </source>
</evidence>
<feature type="compositionally biased region" description="Basic residues" evidence="14">
    <location>
        <begin position="209"/>
        <end position="218"/>
    </location>
</feature>
<comment type="cofactor">
    <cofactor evidence="1">
        <name>Mg(2+)</name>
        <dbReference type="ChEBI" id="CHEBI:18420"/>
    </cofactor>
</comment>
<dbReference type="GO" id="GO:0031573">
    <property type="term" value="P:mitotic intra-S DNA damage checkpoint signaling"/>
    <property type="evidence" value="ECO:0007669"/>
    <property type="project" value="TreeGrafter"/>
</dbReference>
<feature type="compositionally biased region" description="Basic and acidic residues" evidence="14">
    <location>
        <begin position="267"/>
        <end position="316"/>
    </location>
</feature>
<feature type="region of interest" description="Disordered" evidence="14">
    <location>
        <begin position="252"/>
        <end position="316"/>
    </location>
</feature>
<evidence type="ECO:0000256" key="9">
    <source>
        <dbReference type="ARBA" id="ARBA00022842"/>
    </source>
</evidence>
<evidence type="ECO:0000259" key="15">
    <source>
        <dbReference type="SMART" id="SM00891"/>
    </source>
</evidence>
<keyword evidence="9" id="KW-0460">Magnesium</keyword>